<comment type="caution">
    <text evidence="2">The sequence shown here is derived from an EMBL/GenBank/DDBJ whole genome shotgun (WGS) entry which is preliminary data.</text>
</comment>
<evidence type="ECO:0000259" key="1">
    <source>
        <dbReference type="Pfam" id="PF01939"/>
    </source>
</evidence>
<evidence type="ECO:0000313" key="2">
    <source>
        <dbReference type="EMBL" id="GGZ36846.1"/>
    </source>
</evidence>
<keyword evidence="3" id="KW-1185">Reference proteome</keyword>
<dbReference type="Pfam" id="PF01939">
    <property type="entry name" value="NucS_C"/>
    <property type="match status" value="1"/>
</dbReference>
<dbReference type="Gene3D" id="3.40.1350.10">
    <property type="match status" value="1"/>
</dbReference>
<protein>
    <recommendedName>
        <fullName evidence="1">Endonuclease NucS C-terminal domain-containing protein</fullName>
    </recommendedName>
</protein>
<dbReference type="InterPro" id="IPR048301">
    <property type="entry name" value="NucS_C"/>
</dbReference>
<evidence type="ECO:0000313" key="3">
    <source>
        <dbReference type="Proteomes" id="UP000624183"/>
    </source>
</evidence>
<dbReference type="EMBL" id="BMUW01000001">
    <property type="protein sequence ID" value="GGZ36846.1"/>
    <property type="molecule type" value="Genomic_DNA"/>
</dbReference>
<feature type="domain" description="Endonuclease NucS C-terminal" evidence="1">
    <location>
        <begin position="26"/>
        <end position="84"/>
    </location>
</feature>
<organism evidence="2 3">
    <name type="scientific">Streptomyces rubiginosohelvolus</name>
    <dbReference type="NCBI Taxonomy" id="67362"/>
    <lineage>
        <taxon>Bacteria</taxon>
        <taxon>Bacillati</taxon>
        <taxon>Actinomycetota</taxon>
        <taxon>Actinomycetes</taxon>
        <taxon>Kitasatosporales</taxon>
        <taxon>Streptomycetaceae</taxon>
        <taxon>Streptomyces</taxon>
    </lineage>
</organism>
<name>A0ABQ3BDS7_9ACTN</name>
<proteinExistence type="predicted"/>
<accession>A0ABQ3BDS7</accession>
<gene>
    <name evidence="2" type="ORF">GCM10010328_08030</name>
</gene>
<reference evidence="3" key="1">
    <citation type="journal article" date="2019" name="Int. J. Syst. Evol. Microbiol.">
        <title>The Global Catalogue of Microorganisms (GCM) 10K type strain sequencing project: providing services to taxonomists for standard genome sequencing and annotation.</title>
        <authorList>
            <consortium name="The Broad Institute Genomics Platform"/>
            <consortium name="The Broad Institute Genome Sequencing Center for Infectious Disease"/>
            <person name="Wu L."/>
            <person name="Ma J."/>
        </authorList>
    </citation>
    <scope>NUCLEOTIDE SEQUENCE [LARGE SCALE GENOMIC DNA]</scope>
    <source>
        <strain evidence="3">JCM 4602</strain>
    </source>
</reference>
<dbReference type="InterPro" id="IPR011856">
    <property type="entry name" value="tRNA_endonuc-like_dom_sf"/>
</dbReference>
<dbReference type="Proteomes" id="UP000624183">
    <property type="component" value="Unassembled WGS sequence"/>
</dbReference>
<sequence length="364" mass="40025">MPTEVALWRIEEDGKAQPLGAAVMPSENSLEDMIESDPDILGETLLMIGRQVHTANGGRIDLLAIDAEGIIRVLELKKHRTPREVLAQALDYGSWVQTLSHTAILDLYADYRSDRGLGFEAAFEDRFGIPAPEALNTGHRLTIVAAELDAATERIIEYINGFGVPANAVLFRYYADGDARYLARSWLLDEAHTAAAATGKAVSREPWNGRDWYVSFGADDVVRSWDDARTYGFTSAGGKNWFTRTLRSVPVGARVFAYIPGEGYVGVGEVAGPGAPFTDARITFDGIDQPLSGLDLEGTYRHSDDDTDPDAVEYVVPIKWLSTRVRSEAFKKPGLFANQNTACKLRNRATLDALYEEFDLGTVD</sequence>